<protein>
    <submittedName>
        <fullName evidence="1">Uncharacterized protein</fullName>
    </submittedName>
</protein>
<dbReference type="EMBL" id="KQ420377">
    <property type="protein sequence ID" value="KOF80467.1"/>
    <property type="molecule type" value="Genomic_DNA"/>
</dbReference>
<reference evidence="1" key="1">
    <citation type="submission" date="2015-07" db="EMBL/GenBank/DDBJ databases">
        <title>MeaNS - Measles Nucleotide Surveillance Program.</title>
        <authorList>
            <person name="Tran T."/>
            <person name="Druce J."/>
        </authorList>
    </citation>
    <scope>NUCLEOTIDE SEQUENCE</scope>
    <source>
        <strain evidence="1">UCB-OBI-ISO-001</strain>
        <tissue evidence="1">Gonad</tissue>
    </source>
</reference>
<proteinExistence type="predicted"/>
<evidence type="ECO:0000313" key="1">
    <source>
        <dbReference type="EMBL" id="KOF80467.1"/>
    </source>
</evidence>
<organism evidence="1">
    <name type="scientific">Octopus bimaculoides</name>
    <name type="common">California two-spotted octopus</name>
    <dbReference type="NCBI Taxonomy" id="37653"/>
    <lineage>
        <taxon>Eukaryota</taxon>
        <taxon>Metazoa</taxon>
        <taxon>Spiralia</taxon>
        <taxon>Lophotrochozoa</taxon>
        <taxon>Mollusca</taxon>
        <taxon>Cephalopoda</taxon>
        <taxon>Coleoidea</taxon>
        <taxon>Octopodiformes</taxon>
        <taxon>Octopoda</taxon>
        <taxon>Incirrata</taxon>
        <taxon>Octopodidae</taxon>
        <taxon>Octopus</taxon>
    </lineage>
</organism>
<gene>
    <name evidence="1" type="ORF">OCBIM_22027848mg</name>
</gene>
<accession>A0A0L8GU88</accession>
<dbReference type="AlphaFoldDB" id="A0A0L8GU88"/>
<sequence>MLSLVERGCSRCVCRLWKGRVWEKLVVSAGWGFSMIGLEWLSTPPPPSFPIHIHVTLVFSLL</sequence>
<name>A0A0L8GU88_OCTBM</name>